<organism evidence="1 2">
    <name type="scientific">Hansschlegelia quercus</name>
    <dbReference type="NCBI Taxonomy" id="2528245"/>
    <lineage>
        <taxon>Bacteria</taxon>
        <taxon>Pseudomonadati</taxon>
        <taxon>Pseudomonadota</taxon>
        <taxon>Alphaproteobacteria</taxon>
        <taxon>Hyphomicrobiales</taxon>
        <taxon>Methylopilaceae</taxon>
        <taxon>Hansschlegelia</taxon>
    </lineage>
</organism>
<keyword evidence="2" id="KW-1185">Reference proteome</keyword>
<dbReference type="InterPro" id="IPR021557">
    <property type="entry name" value="DUF3016"/>
</dbReference>
<dbReference type="EMBL" id="SIUB01000010">
    <property type="protein sequence ID" value="TBN47672.1"/>
    <property type="molecule type" value="Genomic_DNA"/>
</dbReference>
<protein>
    <submittedName>
        <fullName evidence="1">DUF3016 domain-containing protein</fullName>
    </submittedName>
</protein>
<reference evidence="1 2" key="1">
    <citation type="submission" date="2019-02" db="EMBL/GenBank/DDBJ databases">
        <title>Hansschlegelia quercus sp. nov., a novel methylotrophic bacterium from buds of oak (Quercus robur L.).</title>
        <authorList>
            <person name="Agafonova N.V."/>
            <person name="Kaparullina E.N."/>
            <person name="Grouzdev D.S."/>
            <person name="Doronina N.V."/>
        </authorList>
    </citation>
    <scope>NUCLEOTIDE SEQUENCE [LARGE SCALE GENOMIC DNA]</scope>
    <source>
        <strain evidence="1 2">Dub</strain>
    </source>
</reference>
<gene>
    <name evidence="1" type="ORF">EYR15_16090</name>
</gene>
<evidence type="ECO:0000313" key="1">
    <source>
        <dbReference type="EMBL" id="TBN47672.1"/>
    </source>
</evidence>
<dbReference type="OrthoDB" id="7375703at2"/>
<sequence>MTVRAAPSSTLVDSRDFRSASEREGIFRELSRFLQRTGDRLLPPGRSATIEILSVRPGGQFEPWRQPPGDQIRVLRDVTPPRIMLRYAVTKRGRTLARGEEQVTDIDYLNDIGARASSDRLAYEKSMLRDWLRDRLVKLKPARG</sequence>
<accession>A0A4Q9GDC0</accession>
<proteinExistence type="predicted"/>
<dbReference type="AlphaFoldDB" id="A0A4Q9GDC0"/>
<dbReference type="Pfam" id="PF11454">
    <property type="entry name" value="DUF3016"/>
    <property type="match status" value="1"/>
</dbReference>
<comment type="caution">
    <text evidence="1">The sequence shown here is derived from an EMBL/GenBank/DDBJ whole genome shotgun (WGS) entry which is preliminary data.</text>
</comment>
<dbReference type="Proteomes" id="UP000291613">
    <property type="component" value="Unassembled WGS sequence"/>
</dbReference>
<name>A0A4Q9GDC0_9HYPH</name>
<evidence type="ECO:0000313" key="2">
    <source>
        <dbReference type="Proteomes" id="UP000291613"/>
    </source>
</evidence>